<evidence type="ECO:0000256" key="3">
    <source>
        <dbReference type="ARBA" id="ARBA00006209"/>
    </source>
</evidence>
<dbReference type="Gene3D" id="3.30.1010.10">
    <property type="entry name" value="Phosphatidylinositol 3-kinase Catalytic Subunit, Chain A, domain 4"/>
    <property type="match status" value="1"/>
</dbReference>
<dbReference type="GO" id="GO:0016303">
    <property type="term" value="F:1-phosphatidylinositol-3-kinase activity"/>
    <property type="evidence" value="ECO:0007669"/>
    <property type="project" value="UniProtKB-UniRule"/>
</dbReference>
<dbReference type="PANTHER" id="PTHR10048:SF7">
    <property type="entry name" value="PHOSPHATIDYLINOSITOL 3-KINASE CATALYTIC SUBUNIT TYPE 3"/>
    <property type="match status" value="1"/>
</dbReference>
<evidence type="ECO:0000256" key="7">
    <source>
        <dbReference type="ARBA" id="ARBA00022777"/>
    </source>
</evidence>
<evidence type="ECO:0000256" key="11">
    <source>
        <dbReference type="ARBA" id="ARBA00059175"/>
    </source>
</evidence>
<name>A0A1E3PF34_9ASCO</name>
<dbReference type="CDD" id="cd00870">
    <property type="entry name" value="PI3Ka_III"/>
    <property type="match status" value="1"/>
</dbReference>
<feature type="domain" description="PIK helical" evidence="15">
    <location>
        <begin position="325"/>
        <end position="528"/>
    </location>
</feature>
<comment type="subunit">
    <text evidence="12">Component of the autophagy-specific VPS34 PI3-kinase complex I composed of at least VPS15, VPS30, VPS34, and of the VPS34 PI3-kinase complex II composed of VPS15, VPS30, VPS34 and VPS38. Interacts with VMNA7.</text>
</comment>
<evidence type="ECO:0000259" key="14">
    <source>
        <dbReference type="PROSITE" id="PS50290"/>
    </source>
</evidence>
<dbReference type="STRING" id="857566.A0A1E3PF34"/>
<dbReference type="PROSITE" id="PS50290">
    <property type="entry name" value="PI3_4_KINASE_3"/>
    <property type="match status" value="1"/>
</dbReference>
<dbReference type="GO" id="GO:0032120">
    <property type="term" value="P:ascospore-type prospore membrane formation"/>
    <property type="evidence" value="ECO:0007669"/>
    <property type="project" value="EnsemblFungi"/>
</dbReference>
<dbReference type="GO" id="GO:0034272">
    <property type="term" value="C:phosphatidylinositol 3-kinase complex, class III, type II"/>
    <property type="evidence" value="ECO:0007669"/>
    <property type="project" value="EnsemblFungi"/>
</dbReference>
<dbReference type="GO" id="GO:0005524">
    <property type="term" value="F:ATP binding"/>
    <property type="evidence" value="ECO:0007669"/>
    <property type="project" value="UniProtKB-UniRule"/>
</dbReference>
<dbReference type="InterPro" id="IPR015433">
    <property type="entry name" value="PI3/4_kinase"/>
</dbReference>
<evidence type="ECO:0000256" key="5">
    <source>
        <dbReference type="ARBA" id="ARBA00022679"/>
    </source>
</evidence>
<keyword evidence="18" id="KW-1185">Reference proteome</keyword>
<dbReference type="AlphaFoldDB" id="A0A1E3PF34"/>
<comment type="similarity">
    <text evidence="3">Belongs to the PI3/PI4-kinase family. Type III PI4K subfamily.</text>
</comment>
<dbReference type="PROSITE" id="PS00915">
    <property type="entry name" value="PI3_4_KINASE_1"/>
    <property type="match status" value="1"/>
</dbReference>
<gene>
    <name evidence="17" type="ORF">NADFUDRAFT_53175</name>
</gene>
<protein>
    <recommendedName>
        <fullName evidence="10 13">Phosphatidylinositol 3-kinase VPS34</fullName>
        <ecNumber evidence="4 13">2.7.1.137</ecNumber>
    </recommendedName>
</protein>
<dbReference type="InterPro" id="IPR002420">
    <property type="entry name" value="PI3K-type_C2_dom"/>
</dbReference>
<dbReference type="GO" id="GO:0048015">
    <property type="term" value="P:phosphatidylinositol-mediated signaling"/>
    <property type="evidence" value="ECO:0007669"/>
    <property type="project" value="TreeGrafter"/>
</dbReference>
<organism evidence="17 18">
    <name type="scientific">Nadsonia fulvescens var. elongata DSM 6958</name>
    <dbReference type="NCBI Taxonomy" id="857566"/>
    <lineage>
        <taxon>Eukaryota</taxon>
        <taxon>Fungi</taxon>
        <taxon>Dikarya</taxon>
        <taxon>Ascomycota</taxon>
        <taxon>Saccharomycotina</taxon>
        <taxon>Dipodascomycetes</taxon>
        <taxon>Dipodascales</taxon>
        <taxon>Dipodascales incertae sedis</taxon>
        <taxon>Nadsonia</taxon>
    </lineage>
</organism>
<dbReference type="SUPFAM" id="SSF56112">
    <property type="entry name" value="Protein kinase-like (PK-like)"/>
    <property type="match status" value="1"/>
</dbReference>
<dbReference type="FunFam" id="1.10.1070.11:FF:000002">
    <property type="entry name" value="Phosphatidylinositol 3-kinase catalytic subunit type 3"/>
    <property type="match status" value="1"/>
</dbReference>
<dbReference type="CDD" id="cd08397">
    <property type="entry name" value="C2_PI3K_class_III"/>
    <property type="match status" value="1"/>
</dbReference>
<dbReference type="Pfam" id="PF00792">
    <property type="entry name" value="PI3K_C2"/>
    <property type="match status" value="1"/>
</dbReference>
<dbReference type="InterPro" id="IPR001263">
    <property type="entry name" value="PI3K_accessory_dom"/>
</dbReference>
<dbReference type="FunFam" id="3.30.1010.10:FF:000002">
    <property type="entry name" value="Phosphatidylinositol 3-kinase catalytic subunit type 3"/>
    <property type="match status" value="1"/>
</dbReference>
<evidence type="ECO:0000256" key="4">
    <source>
        <dbReference type="ARBA" id="ARBA00012073"/>
    </source>
</evidence>
<keyword evidence="8 13" id="KW-0067">ATP-binding</keyword>
<keyword evidence="5 13" id="KW-0808">Transferase</keyword>
<dbReference type="PROSITE" id="PS51545">
    <property type="entry name" value="PIK_HELICAL"/>
    <property type="match status" value="1"/>
</dbReference>
<dbReference type="Proteomes" id="UP000095009">
    <property type="component" value="Unassembled WGS sequence"/>
</dbReference>
<dbReference type="GO" id="GO:0006897">
    <property type="term" value="P:endocytosis"/>
    <property type="evidence" value="ECO:0007669"/>
    <property type="project" value="TreeGrafter"/>
</dbReference>
<dbReference type="InterPro" id="IPR018936">
    <property type="entry name" value="PI3/4_kinase_CS"/>
</dbReference>
<dbReference type="PIRSF" id="PIRSF000587">
    <property type="entry name" value="PI3K_Vps34"/>
    <property type="match status" value="1"/>
</dbReference>
<keyword evidence="6 13" id="KW-0547">Nucleotide-binding</keyword>
<evidence type="ECO:0000256" key="8">
    <source>
        <dbReference type="ARBA" id="ARBA00022840"/>
    </source>
</evidence>
<evidence type="ECO:0000256" key="13">
    <source>
        <dbReference type="PIRNR" id="PIRNR000587"/>
    </source>
</evidence>
<feature type="domain" description="C2 PI3K-type" evidence="16">
    <location>
        <begin position="34"/>
        <end position="186"/>
    </location>
</feature>
<dbReference type="PROSITE" id="PS51547">
    <property type="entry name" value="C2_PI3K"/>
    <property type="match status" value="1"/>
</dbReference>
<dbReference type="Pfam" id="PF00613">
    <property type="entry name" value="PI3Ka"/>
    <property type="match status" value="1"/>
</dbReference>
<dbReference type="InterPro" id="IPR036940">
    <property type="entry name" value="PI3/4_kinase_cat_sf"/>
</dbReference>
<evidence type="ECO:0000313" key="17">
    <source>
        <dbReference type="EMBL" id="ODQ63507.1"/>
    </source>
</evidence>
<dbReference type="EC" id="2.7.1.137" evidence="4 13"/>
<dbReference type="Gene3D" id="1.25.40.70">
    <property type="entry name" value="Phosphatidylinositol 3-kinase, accessory domain (PIK)"/>
    <property type="match status" value="1"/>
</dbReference>
<dbReference type="CDD" id="cd00896">
    <property type="entry name" value="PI3Kc_III"/>
    <property type="match status" value="1"/>
</dbReference>
<comment type="catalytic activity">
    <reaction evidence="9">
        <text>a 1,2-diacyl-sn-glycero-3-phospho-(1D-myo-inositol) + ATP = a 1,2-diacyl-sn-glycero-3-phospho-(1D-myo-inositol-3-phosphate) + ADP + H(+)</text>
        <dbReference type="Rhea" id="RHEA:12709"/>
        <dbReference type="ChEBI" id="CHEBI:15378"/>
        <dbReference type="ChEBI" id="CHEBI:30616"/>
        <dbReference type="ChEBI" id="CHEBI:57880"/>
        <dbReference type="ChEBI" id="CHEBI:58088"/>
        <dbReference type="ChEBI" id="CHEBI:456216"/>
        <dbReference type="EC" id="2.7.1.137"/>
    </reaction>
    <physiologicalReaction direction="left-to-right" evidence="9">
        <dbReference type="Rhea" id="RHEA:12710"/>
    </physiologicalReaction>
</comment>
<dbReference type="InterPro" id="IPR016024">
    <property type="entry name" value="ARM-type_fold"/>
</dbReference>
<accession>A0A1E3PF34</accession>
<dbReference type="GO" id="GO:0000407">
    <property type="term" value="C:phagophore assembly site"/>
    <property type="evidence" value="ECO:0007669"/>
    <property type="project" value="TreeGrafter"/>
</dbReference>
<dbReference type="PANTHER" id="PTHR10048">
    <property type="entry name" value="PHOSPHATIDYLINOSITOL KINASE"/>
    <property type="match status" value="1"/>
</dbReference>
<sequence length="892" mass="101194">MESKSVTFYQSKDIELPFGVKIGALEGESPIVSFSEQVKDPLKPLVNSNINPYSDLQVTVRLYANSKPLTLPVSTSYKSFKTSRKWNEWLTLPFEYASLPLDAQLAITLWDYQDSGRAMVPYGGTTVRLFDPRECLLQRGRQKLKIWLGQAADGLANTKTPSTFSSRNELDRLEQLIKKHESGDMKSCEWLDNLAFRQIEKISRMNLSNNNNHLNTQGSDPFLIIELAQFDFPVVFGETEYEFIQYPKFKPTALQQQQYQTYQTLAKPEIINTGMGTTNTTPNTETSSTDSTRITKVYDPDMFRENLIEAKYRRLIRSHKTGPLDKELKPNAKMRDELNGILATPSIQELTDDEKNLLWKFRYYLTRDKRALTKFLKSISWSFPLESRQAVELLPRWAEIDVADALELLGPAFSNRKVRSYAVERLKKASDHELELYLLQLVQALKFEFRGILKKHNHNSHNSSHVDNGDGLSIEHSALAQFLIARAVNNDVLGNYFYWYVNVEAMDFDNTANSTSNDNNGIGNFFRLCLDEFMAALDETSLNTLTRQVKFIQKILYIAQTVKTAKNTRPQKVEQLRALLSDSKTGLLHFEPLPLPLDPAVIVNGCLPDECSVFKSSLTPLKITLTTPNGGTYAIMFKTGDDLRQDQLVIQLVNLMDSLLQTENVDLRLMPYRILATGPVDGALQFIPNQTLASVLTEHGTILKYLQKHNPDPSTELGVKAPVMETFVRSCAGYCVMTYLLGVGDRHLDNLLITPRGHFFHADFGYILGRDPKPFPPLMKLPIQIIDGMGGLTSANYDKFRGYCFTAYSTLRKSSNLILNLFMLMSEDSSIPDIVYEGGGVKAVNKIKDKLCTEMTEEQAMVHMQNLINDSVSAFLPMVIDRLHNLAQYWRA</sequence>
<dbReference type="PROSITE" id="PS00916">
    <property type="entry name" value="PI3_4_KINASE_2"/>
    <property type="match status" value="1"/>
</dbReference>
<dbReference type="SMART" id="SM00145">
    <property type="entry name" value="PI3Ka"/>
    <property type="match status" value="1"/>
</dbReference>
<dbReference type="GO" id="GO:0005777">
    <property type="term" value="C:peroxisome"/>
    <property type="evidence" value="ECO:0007669"/>
    <property type="project" value="TreeGrafter"/>
</dbReference>
<comment type="subcellular location">
    <subcellularLocation>
        <location evidence="2">Endosome membrane</location>
        <topology evidence="2">Peripheral membrane protein</topology>
    </subcellularLocation>
    <subcellularLocation>
        <location evidence="1">Golgi apparatus</location>
        <location evidence="1">trans-Golgi network membrane</location>
        <topology evidence="1">Peripheral membrane protein</topology>
    </subcellularLocation>
</comment>
<dbReference type="InterPro" id="IPR042236">
    <property type="entry name" value="PI3K_accessory_sf"/>
</dbReference>
<keyword evidence="7 13" id="KW-0418">Kinase</keyword>
<evidence type="ECO:0000256" key="6">
    <source>
        <dbReference type="ARBA" id="ARBA00022741"/>
    </source>
</evidence>
<dbReference type="SMART" id="SM00146">
    <property type="entry name" value="PI3Kc"/>
    <property type="match status" value="1"/>
</dbReference>
<evidence type="ECO:0000256" key="12">
    <source>
        <dbReference type="ARBA" id="ARBA00061999"/>
    </source>
</evidence>
<dbReference type="Gene3D" id="2.60.40.150">
    <property type="entry name" value="C2 domain"/>
    <property type="match status" value="1"/>
</dbReference>
<dbReference type="GO" id="GO:0034271">
    <property type="term" value="C:phosphatidylinositol 3-kinase complex, class III, type I"/>
    <property type="evidence" value="ECO:0007669"/>
    <property type="project" value="EnsemblFungi"/>
</dbReference>
<dbReference type="GO" id="GO:0010008">
    <property type="term" value="C:endosome membrane"/>
    <property type="evidence" value="ECO:0007669"/>
    <property type="project" value="UniProtKB-SubCell"/>
</dbReference>
<dbReference type="InterPro" id="IPR011009">
    <property type="entry name" value="Kinase-like_dom_sf"/>
</dbReference>
<evidence type="ECO:0000259" key="15">
    <source>
        <dbReference type="PROSITE" id="PS51545"/>
    </source>
</evidence>
<dbReference type="InterPro" id="IPR000403">
    <property type="entry name" value="PI3/4_kinase_cat_dom"/>
</dbReference>
<evidence type="ECO:0000256" key="1">
    <source>
        <dbReference type="ARBA" id="ARBA00004150"/>
    </source>
</evidence>
<comment type="function">
    <text evidence="11">Multifunctional phosphatidylinositol 3-kinase involved in acidification of vacuoles, pH-dependent cell growth, and autophagocytosis. Plays an important role in protein transport and virulence. Component of the autophagy-specific VPS34 PI3-kinase complex I essential to recruit the ATG8-phosphatidylinositol conjugate and the ATG12-ATG5 conjugate to the pre-autophagosomal structure. Also involved in endosome-to-Golgi retrograde transport as part of the VPS34 PI3-kinase complex II. This second complex is required for the endosome-to-Golgi retrieval of PEP1 and KEX2, and the recruitment of VPS5 and VPS7, two components of the retromer complex, to endosomal membranes (probably through the synthesis of a specific pool of phosphatidylinositol 3-phosphate recruiting the retromer to the endosomes). Finally, it might also be involved in ethanol tolerance and cell wall integrity.</text>
</comment>
<dbReference type="SUPFAM" id="SSF49562">
    <property type="entry name" value="C2 domain (Calcium/lipid-binding domain, CaLB)"/>
    <property type="match status" value="1"/>
</dbReference>
<reference evidence="17 18" key="1">
    <citation type="journal article" date="2016" name="Proc. Natl. Acad. Sci. U.S.A.">
        <title>Comparative genomics of biotechnologically important yeasts.</title>
        <authorList>
            <person name="Riley R."/>
            <person name="Haridas S."/>
            <person name="Wolfe K.H."/>
            <person name="Lopes M.R."/>
            <person name="Hittinger C.T."/>
            <person name="Goeker M."/>
            <person name="Salamov A.A."/>
            <person name="Wisecaver J.H."/>
            <person name="Long T.M."/>
            <person name="Calvey C.H."/>
            <person name="Aerts A.L."/>
            <person name="Barry K.W."/>
            <person name="Choi C."/>
            <person name="Clum A."/>
            <person name="Coughlan A.Y."/>
            <person name="Deshpande S."/>
            <person name="Douglass A.P."/>
            <person name="Hanson S.J."/>
            <person name="Klenk H.-P."/>
            <person name="LaButti K.M."/>
            <person name="Lapidus A."/>
            <person name="Lindquist E.A."/>
            <person name="Lipzen A.M."/>
            <person name="Meier-Kolthoff J.P."/>
            <person name="Ohm R.A."/>
            <person name="Otillar R.P."/>
            <person name="Pangilinan J.L."/>
            <person name="Peng Y."/>
            <person name="Rokas A."/>
            <person name="Rosa C.A."/>
            <person name="Scheuner C."/>
            <person name="Sibirny A.A."/>
            <person name="Slot J.C."/>
            <person name="Stielow J.B."/>
            <person name="Sun H."/>
            <person name="Kurtzman C.P."/>
            <person name="Blackwell M."/>
            <person name="Grigoriev I.V."/>
            <person name="Jeffries T.W."/>
        </authorList>
    </citation>
    <scope>NUCLEOTIDE SEQUENCE [LARGE SCALE GENOMIC DNA]</scope>
    <source>
        <strain evidence="17 18">DSM 6958</strain>
    </source>
</reference>
<feature type="domain" description="PI3K/PI4K catalytic" evidence="14">
    <location>
        <begin position="607"/>
        <end position="876"/>
    </location>
</feature>
<dbReference type="GO" id="GO:0000045">
    <property type="term" value="P:autophagosome assembly"/>
    <property type="evidence" value="ECO:0007669"/>
    <property type="project" value="TreeGrafter"/>
</dbReference>
<dbReference type="OrthoDB" id="67688at2759"/>
<proteinExistence type="inferred from homology"/>
<evidence type="ECO:0000256" key="9">
    <source>
        <dbReference type="ARBA" id="ARBA00023985"/>
    </source>
</evidence>
<dbReference type="InterPro" id="IPR008290">
    <property type="entry name" value="PI3K_Vps34"/>
</dbReference>
<evidence type="ECO:0000259" key="16">
    <source>
        <dbReference type="PROSITE" id="PS51547"/>
    </source>
</evidence>
<evidence type="ECO:0000313" key="18">
    <source>
        <dbReference type="Proteomes" id="UP000095009"/>
    </source>
</evidence>
<dbReference type="Gene3D" id="1.10.1070.11">
    <property type="entry name" value="Phosphatidylinositol 3-/4-kinase, catalytic domain"/>
    <property type="match status" value="1"/>
</dbReference>
<dbReference type="GO" id="GO:0005794">
    <property type="term" value="C:Golgi apparatus"/>
    <property type="evidence" value="ECO:0007669"/>
    <property type="project" value="UniProtKB-SubCell"/>
</dbReference>
<evidence type="ECO:0000256" key="2">
    <source>
        <dbReference type="ARBA" id="ARBA00004481"/>
    </source>
</evidence>
<evidence type="ECO:0000256" key="10">
    <source>
        <dbReference type="ARBA" id="ARBA00041128"/>
    </source>
</evidence>
<dbReference type="SUPFAM" id="SSF48371">
    <property type="entry name" value="ARM repeat"/>
    <property type="match status" value="1"/>
</dbReference>
<dbReference type="Pfam" id="PF00454">
    <property type="entry name" value="PI3_PI4_kinase"/>
    <property type="match status" value="1"/>
</dbReference>
<dbReference type="InterPro" id="IPR057756">
    <property type="entry name" value="PI3-kinase_type3/VPS34_cat"/>
</dbReference>
<dbReference type="EMBL" id="KV454414">
    <property type="protein sequence ID" value="ODQ63507.1"/>
    <property type="molecule type" value="Genomic_DNA"/>
</dbReference>
<dbReference type="InterPro" id="IPR035892">
    <property type="entry name" value="C2_domain_sf"/>
</dbReference>
<dbReference type="SMART" id="SM00142">
    <property type="entry name" value="PI3K_C2"/>
    <property type="match status" value="1"/>
</dbReference>